<dbReference type="AlphaFoldDB" id="A0A7D9L0P3"/>
<dbReference type="EMBL" id="CACRXK020012630">
    <property type="protein sequence ID" value="CAB4023695.1"/>
    <property type="molecule type" value="Genomic_DNA"/>
</dbReference>
<dbReference type="InterPro" id="IPR036514">
    <property type="entry name" value="SGNH_hydro_sf"/>
</dbReference>
<evidence type="ECO:0000313" key="1">
    <source>
        <dbReference type="EMBL" id="CAB4023695.1"/>
    </source>
</evidence>
<reference evidence="1" key="1">
    <citation type="submission" date="2020-04" db="EMBL/GenBank/DDBJ databases">
        <authorList>
            <person name="Alioto T."/>
            <person name="Alioto T."/>
            <person name="Gomez Garrido J."/>
        </authorList>
    </citation>
    <scope>NUCLEOTIDE SEQUENCE</scope>
    <source>
        <strain evidence="1">A484AB</strain>
    </source>
</reference>
<accession>A0A7D9L0P3</accession>
<dbReference type="Proteomes" id="UP001152795">
    <property type="component" value="Unassembled WGS sequence"/>
</dbReference>
<comment type="caution">
    <text evidence="1">The sequence shown here is derived from an EMBL/GenBank/DDBJ whole genome shotgun (WGS) entry which is preliminary data.</text>
</comment>
<organism evidence="1 2">
    <name type="scientific">Paramuricea clavata</name>
    <name type="common">Red gorgonian</name>
    <name type="synonym">Violescent sea-whip</name>
    <dbReference type="NCBI Taxonomy" id="317549"/>
    <lineage>
        <taxon>Eukaryota</taxon>
        <taxon>Metazoa</taxon>
        <taxon>Cnidaria</taxon>
        <taxon>Anthozoa</taxon>
        <taxon>Octocorallia</taxon>
        <taxon>Malacalcyonacea</taxon>
        <taxon>Plexauridae</taxon>
        <taxon>Paramuricea</taxon>
    </lineage>
</organism>
<gene>
    <name evidence="1" type="ORF">PACLA_8A016709</name>
</gene>
<dbReference type="SUPFAM" id="SSF52266">
    <property type="entry name" value="SGNH hydrolase"/>
    <property type="match status" value="1"/>
</dbReference>
<proteinExistence type="predicted"/>
<name>A0A7D9L0P3_PARCT</name>
<dbReference type="Gene3D" id="3.40.50.1110">
    <property type="entry name" value="SGNH hydrolase"/>
    <property type="match status" value="1"/>
</dbReference>
<evidence type="ECO:0000313" key="2">
    <source>
        <dbReference type="Proteomes" id="UP001152795"/>
    </source>
</evidence>
<sequence length="328" mass="36406">MSQGDITKINPLSFTNRKLKWLGDFDLFEKFVNDILNIKGEWKVPRGGCKQLKTKDITVRWYENRSVLLDGPMKDEYSDILQRIATISPNNISNLGVDDFADVSPTHMPSLPNINSFMVNTNMSNAELFDFDASQNDSAHFSTNNGATNGSEQTLKGISICKTTIEITNELAKINIKPEPSHVVIHAGTNDVPVESIDECVGNMEKLITTAKQKFPNSKIGISGLSLRQDSDLISKIEEINEKVQSLSSKHDVTFISNMSIDETCLNSSGLHLNAKGTAILATHFIKFLRDGQSLSSLRPQKHSCQDFPKNTINHLAELLNAIMNVNK</sequence>
<protein>
    <submittedName>
        <fullName evidence="1">Leucine-rich repeat-containing DDB_G0290503-like</fullName>
    </submittedName>
</protein>
<keyword evidence="2" id="KW-1185">Reference proteome</keyword>
<dbReference type="OrthoDB" id="10056446at2759"/>